<feature type="region of interest" description="Disordered" evidence="1">
    <location>
        <begin position="1"/>
        <end position="119"/>
    </location>
</feature>
<organism evidence="4 5">
    <name type="scientific">Porphyridium purpureum</name>
    <name type="common">Red alga</name>
    <name type="synonym">Porphyridium cruentum</name>
    <dbReference type="NCBI Taxonomy" id="35688"/>
    <lineage>
        <taxon>Eukaryota</taxon>
        <taxon>Rhodophyta</taxon>
        <taxon>Bangiophyceae</taxon>
        <taxon>Porphyridiales</taxon>
        <taxon>Porphyridiaceae</taxon>
        <taxon>Porphyridium</taxon>
    </lineage>
</organism>
<sequence>MSSSVAASGGDIETMPTTVPSPPASQLGGDDVLEDGEGPVADSVKAMKVTAGGDGVDQDQDHHQHQDQQPHSAETLTSSTQEAKKVLAEGETGLNGTQENVGEARSTGSDDTASVDSKGRENVIVEQKGRHFRDKFVKLIAPICICVFGWLCALAFLGGMIYQVTLDRSGFYFARSQNLHEWSYLGQTNPPSWGNVSSEFQMCAAGKMQSPVNIIRSLIESLEGVDNDTGKPFLGYILELEESSRVSVTWRDNSPFFQCLDRPCGSIQWNESIPGRFDVQEFVFRTQAEHSIRGASTGLELQLIANESIGDYNGSFVSSLFSSTRSALEGENGASDATRTLSTLFDILNTTNVVTVNLTTLFPPLNETGYYAYNGSMTYPPCFEGYRWFLSNSTVRVDNDLVRTYGAWLGYPGNYRNVQSMNGREIERHMANAVDI</sequence>
<dbReference type="GO" id="GO:0004089">
    <property type="term" value="F:carbonate dehydratase activity"/>
    <property type="evidence" value="ECO:0007669"/>
    <property type="project" value="InterPro"/>
</dbReference>
<feature type="domain" description="Alpha-carbonic anhydrase" evidence="3">
    <location>
        <begin position="180"/>
        <end position="430"/>
    </location>
</feature>
<dbReference type="SUPFAM" id="SSF51069">
    <property type="entry name" value="Carbonic anhydrase"/>
    <property type="match status" value="1"/>
</dbReference>
<dbReference type="InterPro" id="IPR001148">
    <property type="entry name" value="CA_dom"/>
</dbReference>
<feature type="transmembrane region" description="Helical" evidence="2">
    <location>
        <begin position="139"/>
        <end position="162"/>
    </location>
</feature>
<feature type="compositionally biased region" description="Basic and acidic residues" evidence="1">
    <location>
        <begin position="59"/>
        <end position="68"/>
    </location>
</feature>
<dbReference type="PANTHER" id="PTHR18952:SF208">
    <property type="entry name" value="CARBONIC ANHYDRASE XA-RELATED"/>
    <property type="match status" value="1"/>
</dbReference>
<dbReference type="PROSITE" id="PS51144">
    <property type="entry name" value="ALPHA_CA_2"/>
    <property type="match status" value="1"/>
</dbReference>
<evidence type="ECO:0000259" key="3">
    <source>
        <dbReference type="PROSITE" id="PS51144"/>
    </source>
</evidence>
<evidence type="ECO:0000256" key="2">
    <source>
        <dbReference type="SAM" id="Phobius"/>
    </source>
</evidence>
<dbReference type="InterPro" id="IPR023561">
    <property type="entry name" value="Carbonic_anhydrase_a-class"/>
</dbReference>
<reference evidence="5" key="1">
    <citation type="journal article" date="2019" name="Nat. Commun.">
        <title>Expansion of phycobilisome linker gene families in mesophilic red algae.</title>
        <authorList>
            <person name="Lee J."/>
            <person name="Kim D."/>
            <person name="Bhattacharya D."/>
            <person name="Yoon H.S."/>
        </authorList>
    </citation>
    <scope>NUCLEOTIDE SEQUENCE [LARGE SCALE GENOMIC DNA]</scope>
    <source>
        <strain evidence="5">CCMP 1328</strain>
    </source>
</reference>
<accession>A0A5J4YXX4</accession>
<evidence type="ECO:0000313" key="5">
    <source>
        <dbReference type="Proteomes" id="UP000324585"/>
    </source>
</evidence>
<dbReference type="Pfam" id="PF00194">
    <property type="entry name" value="Carb_anhydrase"/>
    <property type="match status" value="1"/>
</dbReference>
<keyword evidence="2" id="KW-0812">Transmembrane</keyword>
<dbReference type="PANTHER" id="PTHR18952">
    <property type="entry name" value="CARBONIC ANHYDRASE"/>
    <property type="match status" value="1"/>
</dbReference>
<dbReference type="AlphaFoldDB" id="A0A5J4YXX4"/>
<comment type="caution">
    <text evidence="4">The sequence shown here is derived from an EMBL/GenBank/DDBJ whole genome shotgun (WGS) entry which is preliminary data.</text>
</comment>
<keyword evidence="2" id="KW-1133">Transmembrane helix</keyword>
<gene>
    <name evidence="4" type="ORF">FVE85_2361</name>
</gene>
<dbReference type="Proteomes" id="UP000324585">
    <property type="component" value="Unassembled WGS sequence"/>
</dbReference>
<feature type="compositionally biased region" description="Polar residues" evidence="1">
    <location>
        <begin position="70"/>
        <end position="81"/>
    </location>
</feature>
<dbReference type="InterPro" id="IPR036398">
    <property type="entry name" value="CA_dom_sf"/>
</dbReference>
<keyword evidence="2" id="KW-0472">Membrane</keyword>
<protein>
    <submittedName>
        <fullName evidence="4">Carbonic anhydrase</fullName>
    </submittedName>
</protein>
<name>A0A5J4YXX4_PORPP</name>
<dbReference type="EMBL" id="VRMN01000003">
    <property type="protein sequence ID" value="KAA8496206.1"/>
    <property type="molecule type" value="Genomic_DNA"/>
</dbReference>
<dbReference type="SMART" id="SM01057">
    <property type="entry name" value="Carb_anhydrase"/>
    <property type="match status" value="1"/>
</dbReference>
<dbReference type="Gene3D" id="3.10.200.10">
    <property type="entry name" value="Alpha carbonic anhydrase"/>
    <property type="match status" value="1"/>
</dbReference>
<dbReference type="OrthoDB" id="429145at2759"/>
<proteinExistence type="predicted"/>
<keyword evidence="5" id="KW-1185">Reference proteome</keyword>
<evidence type="ECO:0000313" key="4">
    <source>
        <dbReference type="EMBL" id="KAA8496206.1"/>
    </source>
</evidence>
<evidence type="ECO:0000256" key="1">
    <source>
        <dbReference type="SAM" id="MobiDB-lite"/>
    </source>
</evidence>
<dbReference type="GO" id="GO:0006730">
    <property type="term" value="P:one-carbon metabolic process"/>
    <property type="evidence" value="ECO:0007669"/>
    <property type="project" value="TreeGrafter"/>
</dbReference>
<feature type="compositionally biased region" description="Polar residues" evidence="1">
    <location>
        <begin position="94"/>
        <end position="115"/>
    </location>
</feature>
<dbReference type="GO" id="GO:0008270">
    <property type="term" value="F:zinc ion binding"/>
    <property type="evidence" value="ECO:0007669"/>
    <property type="project" value="InterPro"/>
</dbReference>